<dbReference type="AlphaFoldDB" id="A0A1I8C048"/>
<proteinExistence type="predicted"/>
<accession>A0A1I8C048</accession>
<organism evidence="1 2">
    <name type="scientific">Meloidogyne hapla</name>
    <name type="common">Root-knot nematode worm</name>
    <dbReference type="NCBI Taxonomy" id="6305"/>
    <lineage>
        <taxon>Eukaryota</taxon>
        <taxon>Metazoa</taxon>
        <taxon>Ecdysozoa</taxon>
        <taxon>Nematoda</taxon>
        <taxon>Chromadorea</taxon>
        <taxon>Rhabditida</taxon>
        <taxon>Tylenchina</taxon>
        <taxon>Tylenchomorpha</taxon>
        <taxon>Tylenchoidea</taxon>
        <taxon>Meloidogynidae</taxon>
        <taxon>Meloidogyninae</taxon>
        <taxon>Meloidogyne</taxon>
    </lineage>
</organism>
<dbReference type="Proteomes" id="UP000095281">
    <property type="component" value="Unplaced"/>
</dbReference>
<evidence type="ECO:0000313" key="1">
    <source>
        <dbReference type="Proteomes" id="UP000095281"/>
    </source>
</evidence>
<protein>
    <submittedName>
        <fullName evidence="2">Uncharacterized protein</fullName>
    </submittedName>
</protein>
<sequence>MVTTHHIIPYLALDQCMLRPGQEHHGSFGFIFERPGNLLCDELLICYPGQLSGNNTLNGMITTIPYRLRKLELNPIKVLCEEKRKEFCKKEGKCSVGSPVSHTWHGIKLTSIYDKPSGYNESIFITKIKLSFTDKE</sequence>
<reference evidence="2" key="1">
    <citation type="submission" date="2016-11" db="UniProtKB">
        <authorList>
            <consortium name="WormBaseParasite"/>
        </authorList>
    </citation>
    <scope>IDENTIFICATION</scope>
</reference>
<dbReference type="WBParaSite" id="MhA1_Contig865.frz3.gene9">
    <property type="protein sequence ID" value="MhA1_Contig865.frz3.gene9"/>
    <property type="gene ID" value="MhA1_Contig865.frz3.gene9"/>
</dbReference>
<evidence type="ECO:0000313" key="2">
    <source>
        <dbReference type="WBParaSite" id="MhA1_Contig865.frz3.gene9"/>
    </source>
</evidence>
<name>A0A1I8C048_MELHA</name>
<keyword evidence="1" id="KW-1185">Reference proteome</keyword>